<reference evidence="2" key="1">
    <citation type="submission" date="2020-02" db="EMBL/GenBank/DDBJ databases">
        <authorList>
            <person name="Meier V. D."/>
        </authorList>
    </citation>
    <scope>NUCLEOTIDE SEQUENCE</scope>
    <source>
        <strain evidence="2">AVDCRST_MAG48</strain>
    </source>
</reference>
<protein>
    <submittedName>
        <fullName evidence="2">Uncharacterized protein</fullName>
    </submittedName>
</protein>
<sequence length="42" mass="4357">MVGVEEVRHHGGFGAAVSRLTRTGPLSPAPPTSTSPHPPDRP</sequence>
<dbReference type="AlphaFoldDB" id="A0A6J4KCX8"/>
<feature type="region of interest" description="Disordered" evidence="1">
    <location>
        <begin position="1"/>
        <end position="42"/>
    </location>
</feature>
<organism evidence="2">
    <name type="scientific">uncultured Friedmanniella sp</name>
    <dbReference type="NCBI Taxonomy" id="335381"/>
    <lineage>
        <taxon>Bacteria</taxon>
        <taxon>Bacillati</taxon>
        <taxon>Actinomycetota</taxon>
        <taxon>Actinomycetes</taxon>
        <taxon>Propionibacteriales</taxon>
        <taxon>Nocardioidaceae</taxon>
        <taxon>Friedmanniella</taxon>
        <taxon>environmental samples</taxon>
    </lineage>
</organism>
<evidence type="ECO:0000256" key="1">
    <source>
        <dbReference type="SAM" id="MobiDB-lite"/>
    </source>
</evidence>
<name>A0A6J4KCX8_9ACTN</name>
<evidence type="ECO:0000313" key="2">
    <source>
        <dbReference type="EMBL" id="CAA9302161.1"/>
    </source>
</evidence>
<gene>
    <name evidence="2" type="ORF">AVDCRST_MAG48-1417</name>
</gene>
<feature type="compositionally biased region" description="Pro residues" evidence="1">
    <location>
        <begin position="27"/>
        <end position="42"/>
    </location>
</feature>
<accession>A0A6J4KCX8</accession>
<dbReference type="EMBL" id="CADCTS010000205">
    <property type="protein sequence ID" value="CAA9302161.1"/>
    <property type="molecule type" value="Genomic_DNA"/>
</dbReference>
<proteinExistence type="predicted"/>